<dbReference type="Gene3D" id="3.30.110.170">
    <property type="entry name" value="Protein of unknown function (DUF541), domain 1"/>
    <property type="match status" value="1"/>
</dbReference>
<dbReference type="Gene3D" id="3.30.70.2970">
    <property type="entry name" value="Protein of unknown function (DUF541), domain 2"/>
    <property type="match status" value="1"/>
</dbReference>
<comment type="caution">
    <text evidence="1">The sequence shown here is derived from an EMBL/GenBank/DDBJ whole genome shotgun (WGS) entry which is preliminary data.</text>
</comment>
<accession>A0ABU2LDC1</accession>
<proteinExistence type="predicted"/>
<gene>
    <name evidence="1" type="ORF">RM780_21770</name>
</gene>
<dbReference type="Proteomes" id="UP001183388">
    <property type="component" value="Unassembled WGS sequence"/>
</dbReference>
<protein>
    <submittedName>
        <fullName evidence="1">SIMPL domain-containing protein</fullName>
    </submittedName>
</protein>
<dbReference type="RefSeq" id="WP_311632528.1">
    <property type="nucleotide sequence ID" value="NZ_JAVREN010000040.1"/>
</dbReference>
<dbReference type="InterPro" id="IPR052022">
    <property type="entry name" value="26kDa_periplasmic_antigen"/>
</dbReference>
<reference evidence="2" key="1">
    <citation type="submission" date="2023-07" db="EMBL/GenBank/DDBJ databases">
        <title>30 novel species of actinomycetes from the DSMZ collection.</title>
        <authorList>
            <person name="Nouioui I."/>
        </authorList>
    </citation>
    <scope>NUCLEOTIDE SEQUENCE [LARGE SCALE GENOMIC DNA]</scope>
    <source>
        <strain evidence="2">DSM 44917</strain>
    </source>
</reference>
<sequence>MHGSQSIESPWGVSVFGSAGVSAAPDLAHVRLAVSQTRQKPAESLSVTRGAVNRVREVVRGHGVRDADVASSRLNLRSAWSYGGGQRKFLGYECSASFAVTVRQLDALEPLLVALVEAGAHEVRGVEFDVSTKPELRARARVRAVGAAREKAALYAEAAGVRLGPVIHITDVDAERLPAPSRAGSSASPPAGDPDLAPGAIRVQAAVLLGFSLIDG</sequence>
<dbReference type="PANTHER" id="PTHR34387:SF1">
    <property type="entry name" value="PERIPLASMIC IMMUNOGENIC PROTEIN"/>
    <property type="match status" value="1"/>
</dbReference>
<dbReference type="PANTHER" id="PTHR34387">
    <property type="entry name" value="SLR1258 PROTEIN"/>
    <property type="match status" value="1"/>
</dbReference>
<keyword evidence="2" id="KW-1185">Reference proteome</keyword>
<organism evidence="1 2">
    <name type="scientific">Streptomyces boetiae</name>
    <dbReference type="NCBI Taxonomy" id="3075541"/>
    <lineage>
        <taxon>Bacteria</taxon>
        <taxon>Bacillati</taxon>
        <taxon>Actinomycetota</taxon>
        <taxon>Actinomycetes</taxon>
        <taxon>Kitasatosporales</taxon>
        <taxon>Streptomycetaceae</taxon>
        <taxon>Streptomyces</taxon>
    </lineage>
</organism>
<dbReference type="InterPro" id="IPR007497">
    <property type="entry name" value="SIMPL/DUF541"/>
</dbReference>
<dbReference type="EMBL" id="JAVREN010000040">
    <property type="protein sequence ID" value="MDT0309565.1"/>
    <property type="molecule type" value="Genomic_DNA"/>
</dbReference>
<evidence type="ECO:0000313" key="1">
    <source>
        <dbReference type="EMBL" id="MDT0309565.1"/>
    </source>
</evidence>
<name>A0ABU2LDC1_9ACTN</name>
<dbReference type="Pfam" id="PF04402">
    <property type="entry name" value="SIMPL"/>
    <property type="match status" value="1"/>
</dbReference>
<evidence type="ECO:0000313" key="2">
    <source>
        <dbReference type="Proteomes" id="UP001183388"/>
    </source>
</evidence>